<reference evidence="3" key="1">
    <citation type="submission" date="2018-05" db="EMBL/GenBank/DDBJ databases">
        <authorList>
            <person name="Lanie J.A."/>
            <person name="Ng W.-L."/>
            <person name="Kazmierczak K.M."/>
            <person name="Andrzejewski T.M."/>
            <person name="Davidsen T.M."/>
            <person name="Wayne K.J."/>
            <person name="Tettelin H."/>
            <person name="Glass J.I."/>
            <person name="Rusch D."/>
            <person name="Podicherti R."/>
            <person name="Tsui H.-C.T."/>
            <person name="Winkler M.E."/>
        </authorList>
    </citation>
    <scope>NUCLEOTIDE SEQUENCE</scope>
</reference>
<name>A0A382RXS5_9ZZZZ</name>
<dbReference type="InterPro" id="IPR031778">
    <property type="entry name" value="Sortilin_N"/>
</dbReference>
<dbReference type="Gene3D" id="2.130.10.10">
    <property type="entry name" value="YVTN repeat-like/Quinoprotein amine dehydrogenase"/>
    <property type="match status" value="2"/>
</dbReference>
<dbReference type="AlphaFoldDB" id="A0A382RXS5"/>
<accession>A0A382RXS5</accession>
<evidence type="ECO:0000259" key="2">
    <source>
        <dbReference type="Pfam" id="PF15902"/>
    </source>
</evidence>
<dbReference type="PANTHER" id="PTHR43739:SF5">
    <property type="entry name" value="EXO-ALPHA-SIALIDASE"/>
    <property type="match status" value="1"/>
</dbReference>
<keyword evidence="1" id="KW-0677">Repeat</keyword>
<dbReference type="InterPro" id="IPR015943">
    <property type="entry name" value="WD40/YVTN_repeat-like_dom_sf"/>
</dbReference>
<gene>
    <name evidence="3" type="ORF">METZ01_LOCUS355330</name>
</gene>
<feature type="domain" description="Sortilin N-terminal" evidence="2">
    <location>
        <begin position="13"/>
        <end position="118"/>
    </location>
</feature>
<dbReference type="GO" id="GO:0010411">
    <property type="term" value="P:xyloglucan metabolic process"/>
    <property type="evidence" value="ECO:0007669"/>
    <property type="project" value="TreeGrafter"/>
</dbReference>
<dbReference type="Pfam" id="PF15902">
    <property type="entry name" value="Sortilin-Vps10"/>
    <property type="match status" value="1"/>
</dbReference>
<dbReference type="Pfam" id="PF02012">
    <property type="entry name" value="BNR"/>
    <property type="match status" value="1"/>
</dbReference>
<dbReference type="InterPro" id="IPR002860">
    <property type="entry name" value="BNR_rpt"/>
</dbReference>
<dbReference type="EMBL" id="UINC01124967">
    <property type="protein sequence ID" value="SVD02476.1"/>
    <property type="molecule type" value="Genomic_DNA"/>
</dbReference>
<protein>
    <recommendedName>
        <fullName evidence="2">Sortilin N-terminal domain-containing protein</fullName>
    </recommendedName>
</protein>
<organism evidence="3">
    <name type="scientific">marine metagenome</name>
    <dbReference type="NCBI Taxonomy" id="408172"/>
    <lineage>
        <taxon>unclassified sequences</taxon>
        <taxon>metagenomes</taxon>
        <taxon>ecological metagenomes</taxon>
    </lineage>
</organism>
<feature type="non-terminal residue" evidence="3">
    <location>
        <position position="299"/>
    </location>
</feature>
<dbReference type="PANTHER" id="PTHR43739">
    <property type="entry name" value="XYLOGLUCANASE (EUROFUNG)"/>
    <property type="match status" value="1"/>
</dbReference>
<evidence type="ECO:0000313" key="3">
    <source>
        <dbReference type="EMBL" id="SVD02476.1"/>
    </source>
</evidence>
<evidence type="ECO:0000256" key="1">
    <source>
        <dbReference type="ARBA" id="ARBA00022737"/>
    </source>
</evidence>
<dbReference type="InterPro" id="IPR052025">
    <property type="entry name" value="Xyloglucanase_GH74"/>
</dbReference>
<proteinExistence type="predicted"/>
<sequence length="299" mass="32644">MKQPVMYIGTIGQSVWRSTDLGDSWKRASNGIFAEADIRAIAVDPDNSSVVFAGTENGLYRTADGAETWQLVDSEMNGLQIWDIEISEKNPNTIFVGTCPSDLFKSTDGGKTWICLDVELADECAGGAIIPRVTSIAIDPEDDQIVYAGIEIDGFRRSTDGGKNWETINEGLSSLDIHGISVIPGQPKKIIVATNNDVCRTDDLKYWTPLTVKDYLPWSYARAVFHCPNGENRVYLGAGNGPPGNEGGIFYSVDLGDSWEQADLGMMSNSTIWNFAYNGNVDDLIVAYSVSGQIFRSTD</sequence>
<dbReference type="SUPFAM" id="SSF110296">
    <property type="entry name" value="Oligoxyloglucan reducing end-specific cellobiohydrolase"/>
    <property type="match status" value="1"/>
</dbReference>